<name>A0ABS6E3X7_9FIRM</name>
<proteinExistence type="predicted"/>
<sequence>MDLLKKIKQTEKELDTARCRFDYAESEKEIDFAIYLIAIAEENLKDLYKAVRRKGDIRA</sequence>
<dbReference type="EMBL" id="JAHLPM010000004">
    <property type="protein sequence ID" value="MBU5437612.1"/>
    <property type="molecule type" value="Genomic_DNA"/>
</dbReference>
<comment type="caution">
    <text evidence="1">The sequence shown here is derived from an EMBL/GenBank/DDBJ whole genome shotgun (WGS) entry which is preliminary data.</text>
</comment>
<reference evidence="1 2" key="1">
    <citation type="submission" date="2021-06" db="EMBL/GenBank/DDBJ databases">
        <authorList>
            <person name="Sun Q."/>
            <person name="Li D."/>
        </authorList>
    </citation>
    <scope>NUCLEOTIDE SEQUENCE [LARGE SCALE GENOMIC DNA]</scope>
    <source>
        <strain evidence="1 2">MSJ-40</strain>
    </source>
</reference>
<dbReference type="RefSeq" id="WP_216517896.1">
    <property type="nucleotide sequence ID" value="NZ_JAHLPM010000004.1"/>
</dbReference>
<evidence type="ECO:0000313" key="1">
    <source>
        <dbReference type="EMBL" id="MBU5437612.1"/>
    </source>
</evidence>
<organism evidence="1 2">
    <name type="scientific">Tissierella simiarum</name>
    <dbReference type="NCBI Taxonomy" id="2841534"/>
    <lineage>
        <taxon>Bacteria</taxon>
        <taxon>Bacillati</taxon>
        <taxon>Bacillota</taxon>
        <taxon>Tissierellia</taxon>
        <taxon>Tissierellales</taxon>
        <taxon>Tissierellaceae</taxon>
        <taxon>Tissierella</taxon>
    </lineage>
</organism>
<protein>
    <recommendedName>
        <fullName evidence="3">DUF2508 domain-containing protein</fullName>
    </recommendedName>
</protein>
<accession>A0ABS6E3X7</accession>
<gene>
    <name evidence="1" type="ORF">KQI42_06315</name>
</gene>
<evidence type="ECO:0008006" key="3">
    <source>
        <dbReference type="Google" id="ProtNLM"/>
    </source>
</evidence>
<evidence type="ECO:0000313" key="2">
    <source>
        <dbReference type="Proteomes" id="UP000749471"/>
    </source>
</evidence>
<dbReference type="Proteomes" id="UP000749471">
    <property type="component" value="Unassembled WGS sequence"/>
</dbReference>
<keyword evidence="2" id="KW-1185">Reference proteome</keyword>